<dbReference type="PANTHER" id="PTHR32027">
    <property type="entry name" value="CYTOSINE DEAMINASE"/>
    <property type="match status" value="1"/>
</dbReference>
<dbReference type="InterPro" id="IPR011059">
    <property type="entry name" value="Metal-dep_hydrolase_composite"/>
</dbReference>
<reference evidence="2 3" key="1">
    <citation type="submission" date="2014-07" db="EMBL/GenBank/DDBJ databases">
        <title>Genome Sequence of Rhodococcus opacus Strain R7, a Biodegrader of Mono- and Polycyclic Aromatic Hydrocarbons.</title>
        <authorList>
            <person name="Di Gennaro P."/>
            <person name="Zampolli J."/>
            <person name="Presti I."/>
            <person name="Cappelletti M."/>
            <person name="D'Ursi P."/>
            <person name="Orro A."/>
            <person name="Mezzelani A."/>
            <person name="Milanesi L."/>
        </authorList>
    </citation>
    <scope>NUCLEOTIDE SEQUENCE [LARGE SCALE GENOMIC DNA]</scope>
    <source>
        <strain evidence="2 3">R7</strain>
    </source>
</reference>
<evidence type="ECO:0000313" key="2">
    <source>
        <dbReference type="EMBL" id="AII04122.1"/>
    </source>
</evidence>
<proteinExistence type="predicted"/>
<sequence length="403" mass="42161">MTAENTTVTVFRDVRPFGGAVTDLIAVNGALAHNIPDGVAVDYVDGHGKAAVPTLVDAHIHPDKTAWGEPWYSRRTAHAIEDLVAGDVELHHAQPTPVADRALRLMAHAVTLGTRAMRAHVDVAPAYGLAGVEAVATARDALRHAMDVQIVAFPQHGVERTPGTAALLEMAADSGLIDVIGGIDPVGFDHTPGGTGGGARQLDTVFGIAERHGLPIDIHLHDTGETGTATLTDIAERTRAAGLQGRVTVSHAFAVAELSGHTLDSTADLLAEADIALTTAALSTATVLPFRLLAQHGVRVGLGSDGVRDNWSPFGDADMLHRAWLLGWALDARLDEDLEACYELAAGGGAAVTGLPRADLQPGSPADFMLLDGECVPQIVVDVPRRDMVVRAGRVVARDGILL</sequence>
<dbReference type="InterPro" id="IPR013108">
    <property type="entry name" value="Amidohydro_3"/>
</dbReference>
<dbReference type="InterPro" id="IPR052349">
    <property type="entry name" value="Metallo-hydrolase_Enzymes"/>
</dbReference>
<dbReference type="Pfam" id="PF07969">
    <property type="entry name" value="Amidohydro_3"/>
    <property type="match status" value="1"/>
</dbReference>
<dbReference type="GO" id="GO:0016814">
    <property type="term" value="F:hydrolase activity, acting on carbon-nitrogen (but not peptide) bonds, in cyclic amidines"/>
    <property type="evidence" value="ECO:0007669"/>
    <property type="project" value="TreeGrafter"/>
</dbReference>
<evidence type="ECO:0000313" key="3">
    <source>
        <dbReference type="Proteomes" id="UP000028488"/>
    </source>
</evidence>
<dbReference type="RefSeq" id="WP_128638772.1">
    <property type="nucleotide sequence ID" value="NZ_CP008947.1"/>
</dbReference>
<accession>A0A076EFZ9</accession>
<dbReference type="Proteomes" id="UP000028488">
    <property type="component" value="Chromosome"/>
</dbReference>
<dbReference type="PANTHER" id="PTHR32027:SF9">
    <property type="entry name" value="BLL3847 PROTEIN"/>
    <property type="match status" value="1"/>
</dbReference>
<protein>
    <submittedName>
        <fullName evidence="2">Cytosine deaminase</fullName>
    </submittedName>
</protein>
<dbReference type="SUPFAM" id="SSF51556">
    <property type="entry name" value="Metallo-dependent hydrolases"/>
    <property type="match status" value="1"/>
</dbReference>
<organism evidence="2 3">
    <name type="scientific">Rhodococcus opacus</name>
    <name type="common">Nocardia opaca</name>
    <dbReference type="NCBI Taxonomy" id="37919"/>
    <lineage>
        <taxon>Bacteria</taxon>
        <taxon>Bacillati</taxon>
        <taxon>Actinomycetota</taxon>
        <taxon>Actinomycetes</taxon>
        <taxon>Mycobacteriales</taxon>
        <taxon>Nocardiaceae</taxon>
        <taxon>Rhodococcus</taxon>
    </lineage>
</organism>
<gene>
    <name evidence="2" type="ORF">EP51_05720</name>
</gene>
<dbReference type="Gene3D" id="3.20.20.140">
    <property type="entry name" value="Metal-dependent hydrolases"/>
    <property type="match status" value="1"/>
</dbReference>
<dbReference type="AlphaFoldDB" id="A0A076EFZ9"/>
<dbReference type="EMBL" id="CP008947">
    <property type="protein sequence ID" value="AII04122.1"/>
    <property type="molecule type" value="Genomic_DNA"/>
</dbReference>
<dbReference type="InterPro" id="IPR032466">
    <property type="entry name" value="Metal_Hydrolase"/>
</dbReference>
<evidence type="ECO:0000259" key="1">
    <source>
        <dbReference type="Pfam" id="PF07969"/>
    </source>
</evidence>
<feature type="domain" description="Amidohydrolase 3" evidence="1">
    <location>
        <begin position="44"/>
        <end position="397"/>
    </location>
</feature>
<dbReference type="NCBIfam" id="NF004636">
    <property type="entry name" value="PRK05985.1"/>
    <property type="match status" value="1"/>
</dbReference>
<name>A0A076EFZ9_RHOOP</name>
<dbReference type="Gene3D" id="2.30.40.10">
    <property type="entry name" value="Urease, subunit C, domain 1"/>
    <property type="match status" value="1"/>
</dbReference>
<dbReference type="eggNOG" id="COG0402">
    <property type="taxonomic scope" value="Bacteria"/>
</dbReference>